<name>A0A1R4B3J8_9VIBR</name>
<dbReference type="Pfam" id="PF07356">
    <property type="entry name" value="DUF1481"/>
    <property type="match status" value="1"/>
</dbReference>
<evidence type="ECO:0008006" key="3">
    <source>
        <dbReference type="Google" id="ProtNLM"/>
    </source>
</evidence>
<dbReference type="PIRSF" id="PIRSF028160">
    <property type="entry name" value="UCP028160"/>
    <property type="match status" value="1"/>
</dbReference>
<evidence type="ECO:0000313" key="2">
    <source>
        <dbReference type="Proteomes" id="UP000189475"/>
    </source>
</evidence>
<organism evidence="1 2">
    <name type="scientific">Vibrio palustris</name>
    <dbReference type="NCBI Taxonomy" id="1918946"/>
    <lineage>
        <taxon>Bacteria</taxon>
        <taxon>Pseudomonadati</taxon>
        <taxon>Pseudomonadota</taxon>
        <taxon>Gammaproteobacteria</taxon>
        <taxon>Vibrionales</taxon>
        <taxon>Vibrionaceae</taxon>
        <taxon>Vibrio</taxon>
    </lineage>
</organism>
<dbReference type="InterPro" id="IPR010858">
    <property type="entry name" value="DUF1481"/>
</dbReference>
<dbReference type="EMBL" id="FUFT01000003">
    <property type="protein sequence ID" value="SJL83492.1"/>
    <property type="molecule type" value="Genomic_DNA"/>
</dbReference>
<keyword evidence="2" id="KW-1185">Reference proteome</keyword>
<reference evidence="1 2" key="1">
    <citation type="submission" date="2017-02" db="EMBL/GenBank/DDBJ databases">
        <authorList>
            <person name="Peterson S.W."/>
        </authorList>
    </citation>
    <scope>NUCLEOTIDE SEQUENCE [LARGE SCALE GENOMIC DNA]</scope>
    <source>
        <strain evidence="1 2">CECT 9027</strain>
    </source>
</reference>
<proteinExistence type="predicted"/>
<dbReference type="AlphaFoldDB" id="A0A1R4B3J8"/>
<accession>A0A1R4B3J8</accession>
<dbReference type="InterPro" id="IPR016872">
    <property type="entry name" value="UCP028160"/>
</dbReference>
<sequence length="219" mass="24461">MLLAGCSSFSDANGSNAKQVLSGGERVGHDVHLFWVTQNKQTVTQAADYVVTGDGHGYKTTYQWTDGVVREVARQGESLKNGEVVPFETLLRFDAHGDAIYQRYRVDGKVFPLSQQQTEQYQQQARDVLKVTTDEHKQGLELIQGYWNGQAFETCNGQQFALLTFNHTVADAIVERLESSKSYIAFVGQRSGDTVKMETMLMLKESNHGCVTPENEVDD</sequence>
<dbReference type="Proteomes" id="UP000189475">
    <property type="component" value="Unassembled WGS sequence"/>
</dbReference>
<evidence type="ECO:0000313" key="1">
    <source>
        <dbReference type="EMBL" id="SJL83492.1"/>
    </source>
</evidence>
<protein>
    <recommendedName>
        <fullName evidence="3">DUF1481 domain-containing protein</fullName>
    </recommendedName>
</protein>
<gene>
    <name evidence="1" type="ORF">VPAL9027_01460</name>
</gene>